<sequence>MQEGNRRISERLDRAFATTTWRGNFPNALVTHLTRAGSDHCPLLLDTNGDPGKRGPTPFRFEDFWLQREDCLEVIKEAWNRETRGVDDVLLVAKGNAPEIESFKEVVDKYCRQTGQALNLAKSKIEIGGAVDKASAKSIEKSLNLKNENSIGRYLGIQINHVKPAQKALEDVCKIMENKLKGWKGKTLSMAARVVLVKHVLTAIPTYWAAVTNFRKGQLETLAMVLQ</sequence>
<comment type="caution">
    <text evidence="1">The sequence shown here is derived from an EMBL/GenBank/DDBJ whole genome shotgun (WGS) entry which is preliminary data.</text>
</comment>
<dbReference type="SUPFAM" id="SSF56219">
    <property type="entry name" value="DNase I-like"/>
    <property type="match status" value="1"/>
</dbReference>
<dbReference type="EMBL" id="NMUH01000036">
    <property type="protein sequence ID" value="MQL69412.1"/>
    <property type="molecule type" value="Genomic_DNA"/>
</dbReference>
<evidence type="ECO:0000313" key="1">
    <source>
        <dbReference type="EMBL" id="MQL69412.1"/>
    </source>
</evidence>
<protein>
    <recommendedName>
        <fullName evidence="3">Reverse transcriptase</fullName>
    </recommendedName>
</protein>
<gene>
    <name evidence="1" type="ORF">Taro_001704</name>
</gene>
<name>A0A843TAR1_COLES</name>
<keyword evidence="2" id="KW-1185">Reference proteome</keyword>
<accession>A0A843TAR1</accession>
<proteinExistence type="predicted"/>
<dbReference type="Proteomes" id="UP000652761">
    <property type="component" value="Unassembled WGS sequence"/>
</dbReference>
<dbReference type="InterPro" id="IPR036691">
    <property type="entry name" value="Endo/exonu/phosph_ase_sf"/>
</dbReference>
<dbReference type="PANTHER" id="PTHR33710">
    <property type="entry name" value="BNAC02G09200D PROTEIN"/>
    <property type="match status" value="1"/>
</dbReference>
<organism evidence="1 2">
    <name type="scientific">Colocasia esculenta</name>
    <name type="common">Wild taro</name>
    <name type="synonym">Arum esculentum</name>
    <dbReference type="NCBI Taxonomy" id="4460"/>
    <lineage>
        <taxon>Eukaryota</taxon>
        <taxon>Viridiplantae</taxon>
        <taxon>Streptophyta</taxon>
        <taxon>Embryophyta</taxon>
        <taxon>Tracheophyta</taxon>
        <taxon>Spermatophyta</taxon>
        <taxon>Magnoliopsida</taxon>
        <taxon>Liliopsida</taxon>
        <taxon>Araceae</taxon>
        <taxon>Aroideae</taxon>
        <taxon>Colocasieae</taxon>
        <taxon>Colocasia</taxon>
    </lineage>
</organism>
<evidence type="ECO:0008006" key="3">
    <source>
        <dbReference type="Google" id="ProtNLM"/>
    </source>
</evidence>
<dbReference type="OrthoDB" id="688652at2759"/>
<dbReference type="AlphaFoldDB" id="A0A843TAR1"/>
<evidence type="ECO:0000313" key="2">
    <source>
        <dbReference type="Proteomes" id="UP000652761"/>
    </source>
</evidence>
<dbReference type="PANTHER" id="PTHR33710:SF77">
    <property type="entry name" value="DNASE I-LIKE SUPERFAMILY PROTEIN"/>
    <property type="match status" value="1"/>
</dbReference>
<reference evidence="1" key="1">
    <citation type="submission" date="2017-07" db="EMBL/GenBank/DDBJ databases">
        <title>Taro Niue Genome Assembly and Annotation.</title>
        <authorList>
            <person name="Atibalentja N."/>
            <person name="Keating K."/>
            <person name="Fields C.J."/>
        </authorList>
    </citation>
    <scope>NUCLEOTIDE SEQUENCE</scope>
    <source>
        <strain evidence="1">Niue_2</strain>
        <tissue evidence="1">Leaf</tissue>
    </source>
</reference>